<protein>
    <submittedName>
        <fullName evidence="3">ATPase family associated with various cellular activities (AAA)</fullName>
    </submittedName>
</protein>
<feature type="domain" description="ATPase AAA-type core" evidence="2">
    <location>
        <begin position="623"/>
        <end position="739"/>
    </location>
</feature>
<feature type="compositionally biased region" description="Basic residues" evidence="1">
    <location>
        <begin position="532"/>
        <end position="541"/>
    </location>
</feature>
<comment type="caution">
    <text evidence="3">The sequence shown here is derived from an EMBL/GenBank/DDBJ whole genome shotgun (WGS) entry which is preliminary data.</text>
</comment>
<dbReference type="GO" id="GO:0003677">
    <property type="term" value="F:DNA binding"/>
    <property type="evidence" value="ECO:0007669"/>
    <property type="project" value="TreeGrafter"/>
</dbReference>
<feature type="region of interest" description="Disordered" evidence="1">
    <location>
        <begin position="1"/>
        <end position="20"/>
    </location>
</feature>
<dbReference type="InterPro" id="IPR003959">
    <property type="entry name" value="ATPase_AAA_core"/>
</dbReference>
<dbReference type="EMBL" id="JASPKY010000181">
    <property type="protein sequence ID" value="KAK9723346.1"/>
    <property type="molecule type" value="Genomic_DNA"/>
</dbReference>
<dbReference type="Gene3D" id="3.40.50.300">
    <property type="entry name" value="P-loop containing nucleotide triphosphate hydrolases"/>
    <property type="match status" value="1"/>
</dbReference>
<dbReference type="Proteomes" id="UP001458880">
    <property type="component" value="Unassembled WGS sequence"/>
</dbReference>
<dbReference type="PANTHER" id="PTHR23389">
    <property type="entry name" value="CHROMOSOME TRANSMISSION FIDELITY FACTOR 18"/>
    <property type="match status" value="1"/>
</dbReference>
<accession>A0AAW1KSL9</accession>
<dbReference type="InterPro" id="IPR027417">
    <property type="entry name" value="P-loop_NTPase"/>
</dbReference>
<dbReference type="SUPFAM" id="SSF52540">
    <property type="entry name" value="P-loop containing nucleoside triphosphate hydrolases"/>
    <property type="match status" value="1"/>
</dbReference>
<sequence>MMESSRKSIGRNSPGKDLDKDIVVVSGEVKNKLLARKFLFERWSTMKGSKKRKVEEKEREVCVKQKLEKRAKLMKRMLSIDDEVIHRKIRTPKIISDSEDSQDIVKVTGNHEKDMVELNKATASLAECNGNESSEKNKKKICDKENAKIGKKKISKENNQKQCNSEKLKINCKQDCVNNSSCHTNSKRNNLDSFLGISPTIKSEKRKFVEDDEFISDGIEDINEANLLKIKMFSPNVFQKRKRATNNENEEQDMFECKPKLKHKEKKHEKVKSYINANIQDTNSNKTSKRHQKQLKKNFKSLIVDISNDTSNDSVFCVQSDSEISLKQPQRRSLRHANKSIPTYQLETDSDEFDNHKQEDGNFRKNDLKLAPIFIQKKAKEKVDPLVLEARKQFLMSGIPEALRKNIDKQQSCEEFEPNFFPEISHIQQKQKINEGMDYWKLPKADIKTVDVKISLPDMQPIQKGTLNNYSKTEDIASSSSDPEKINHLKSILLEIKKQNPDYPVFKSFRLLKHKANKIPNEDALAQNILAKKSKTRKSKKPKTESNVGGQSTSEMWTEKYKANSFEDLIGNQNSSMELKKWLQRWVEISENRSTILKRRNSSGSEFEGDSTSCDGPTAGNVVIIHGPHGSGKTMTIYALCNELGINVLELNASSRRTGKRLMQELQEATQSHQVRKDDIVDMTTFFKPTKKKKLDCITNLTKPNSKICLLLVEDVDIVFEQDDGFLSALLQLLATSKRPIILNATDISSPNLQKILSQNQVIKFSALSPKVMTIWIQILCLLEGCYIHKDSLSKLLEWNKGDLRKTLLQLQFWVQSGGGNFTNVTLNVTEETKLKIEESVLNDDSHLSVDDSHVSDSVTVPIHSGCVSTFMETSRISSSTIWWNLYSKCKNLNKACIEQDKPSCNDKELKDFCEYFNILSLIDESRLNCNIIENDDILTFYQVKDSIELSEVYTEHSSKLDFIEEWTQTLLNNSTKLYTTVEQQILDMSLPNSEHERWRRKQHSCKSKFMEIVPLSCNIDRRAFALDYYPTLRTISRSEEARFANSKKRKNRFFNYFRTLDLYCSDSVEKTAPDLPIVKKEKTDSSIISNEFD</sequence>
<evidence type="ECO:0000259" key="2">
    <source>
        <dbReference type="Pfam" id="PF00004"/>
    </source>
</evidence>
<dbReference type="GO" id="GO:0005524">
    <property type="term" value="F:ATP binding"/>
    <property type="evidence" value="ECO:0007669"/>
    <property type="project" value="InterPro"/>
</dbReference>
<dbReference type="GO" id="GO:0005634">
    <property type="term" value="C:nucleus"/>
    <property type="evidence" value="ECO:0007669"/>
    <property type="project" value="TreeGrafter"/>
</dbReference>
<evidence type="ECO:0000313" key="4">
    <source>
        <dbReference type="Proteomes" id="UP001458880"/>
    </source>
</evidence>
<dbReference type="GO" id="GO:0016887">
    <property type="term" value="F:ATP hydrolysis activity"/>
    <property type="evidence" value="ECO:0007669"/>
    <property type="project" value="InterPro"/>
</dbReference>
<dbReference type="Pfam" id="PF00004">
    <property type="entry name" value="AAA"/>
    <property type="match status" value="1"/>
</dbReference>
<gene>
    <name evidence="3" type="ORF">QE152_g19247</name>
</gene>
<organism evidence="3 4">
    <name type="scientific">Popillia japonica</name>
    <name type="common">Japanese beetle</name>
    <dbReference type="NCBI Taxonomy" id="7064"/>
    <lineage>
        <taxon>Eukaryota</taxon>
        <taxon>Metazoa</taxon>
        <taxon>Ecdysozoa</taxon>
        <taxon>Arthropoda</taxon>
        <taxon>Hexapoda</taxon>
        <taxon>Insecta</taxon>
        <taxon>Pterygota</taxon>
        <taxon>Neoptera</taxon>
        <taxon>Endopterygota</taxon>
        <taxon>Coleoptera</taxon>
        <taxon>Polyphaga</taxon>
        <taxon>Scarabaeiformia</taxon>
        <taxon>Scarabaeidae</taxon>
        <taxon>Rutelinae</taxon>
        <taxon>Popillia</taxon>
    </lineage>
</organism>
<proteinExistence type="predicted"/>
<evidence type="ECO:0000313" key="3">
    <source>
        <dbReference type="EMBL" id="KAK9723346.1"/>
    </source>
</evidence>
<dbReference type="GO" id="GO:0061860">
    <property type="term" value="F:DNA clamp unloader activity"/>
    <property type="evidence" value="ECO:0007669"/>
    <property type="project" value="TreeGrafter"/>
</dbReference>
<name>A0AAW1KSL9_POPJA</name>
<reference evidence="3 4" key="1">
    <citation type="journal article" date="2024" name="BMC Genomics">
        <title>De novo assembly and annotation of Popillia japonica's genome with initial clues to its potential as an invasive pest.</title>
        <authorList>
            <person name="Cucini C."/>
            <person name="Boschi S."/>
            <person name="Funari R."/>
            <person name="Cardaioli E."/>
            <person name="Iannotti N."/>
            <person name="Marturano G."/>
            <person name="Paoli F."/>
            <person name="Bruttini M."/>
            <person name="Carapelli A."/>
            <person name="Frati F."/>
            <person name="Nardi F."/>
        </authorList>
    </citation>
    <scope>NUCLEOTIDE SEQUENCE [LARGE SCALE GENOMIC DNA]</scope>
    <source>
        <strain evidence="3">DMR45628</strain>
    </source>
</reference>
<feature type="region of interest" description="Disordered" evidence="1">
    <location>
        <begin position="532"/>
        <end position="553"/>
    </location>
</feature>
<evidence type="ECO:0000256" key="1">
    <source>
        <dbReference type="SAM" id="MobiDB-lite"/>
    </source>
</evidence>
<dbReference type="AlphaFoldDB" id="A0AAW1KSL9"/>
<dbReference type="PANTHER" id="PTHR23389:SF21">
    <property type="entry name" value="ATPASE FAMILY AAA DOMAIN-CONTAINING PROTEIN 5"/>
    <property type="match status" value="1"/>
</dbReference>
<keyword evidence="4" id="KW-1185">Reference proteome</keyword>